<organism evidence="3 4">
    <name type="scientific">Cinchona calisaya</name>
    <dbReference type="NCBI Taxonomy" id="153742"/>
    <lineage>
        <taxon>Eukaryota</taxon>
        <taxon>Viridiplantae</taxon>
        <taxon>Streptophyta</taxon>
        <taxon>Embryophyta</taxon>
        <taxon>Tracheophyta</taxon>
        <taxon>Spermatophyta</taxon>
        <taxon>Magnoliopsida</taxon>
        <taxon>eudicotyledons</taxon>
        <taxon>Gunneridae</taxon>
        <taxon>Pentapetalae</taxon>
        <taxon>asterids</taxon>
        <taxon>lamiids</taxon>
        <taxon>Gentianales</taxon>
        <taxon>Rubiaceae</taxon>
        <taxon>Cinchonoideae</taxon>
        <taxon>Cinchoneae</taxon>
        <taxon>Cinchona</taxon>
    </lineage>
</organism>
<protein>
    <recommendedName>
        <fullName evidence="2">F-box domain-containing protein</fullName>
    </recommendedName>
</protein>
<comment type="caution">
    <text evidence="3">The sequence shown here is derived from an EMBL/GenBank/DDBJ whole genome shotgun (WGS) entry which is preliminary data.</text>
</comment>
<dbReference type="Pfam" id="PF00646">
    <property type="entry name" value="F-box"/>
    <property type="match status" value="1"/>
</dbReference>
<evidence type="ECO:0000313" key="3">
    <source>
        <dbReference type="EMBL" id="KAL3506355.1"/>
    </source>
</evidence>
<reference evidence="3 4" key="1">
    <citation type="submission" date="2024-11" db="EMBL/GenBank/DDBJ databases">
        <title>A near-complete genome assembly of Cinchona calisaya.</title>
        <authorList>
            <person name="Lian D.C."/>
            <person name="Zhao X.W."/>
            <person name="Wei L."/>
        </authorList>
    </citation>
    <scope>NUCLEOTIDE SEQUENCE [LARGE SCALE GENOMIC DNA]</scope>
    <source>
        <tissue evidence="3">Nenye</tissue>
    </source>
</reference>
<dbReference type="Pfam" id="PF08268">
    <property type="entry name" value="FBA_3"/>
    <property type="match status" value="1"/>
</dbReference>
<dbReference type="PROSITE" id="PS50181">
    <property type="entry name" value="FBOX"/>
    <property type="match status" value="1"/>
</dbReference>
<evidence type="ECO:0000256" key="1">
    <source>
        <dbReference type="SAM" id="MobiDB-lite"/>
    </source>
</evidence>
<dbReference type="PANTHER" id="PTHR31672">
    <property type="entry name" value="BNACNNG10540D PROTEIN"/>
    <property type="match status" value="1"/>
</dbReference>
<accession>A0ABD2YJI4</accession>
<dbReference type="SUPFAM" id="SSF81383">
    <property type="entry name" value="F-box domain"/>
    <property type="match status" value="1"/>
</dbReference>
<name>A0ABD2YJI4_9GENT</name>
<proteinExistence type="predicted"/>
<dbReference type="EMBL" id="JBJUIK010000013">
    <property type="protein sequence ID" value="KAL3506355.1"/>
    <property type="molecule type" value="Genomic_DNA"/>
</dbReference>
<dbReference type="InterPro" id="IPR001810">
    <property type="entry name" value="F-box_dom"/>
</dbReference>
<dbReference type="NCBIfam" id="TIGR01640">
    <property type="entry name" value="F_box_assoc_1"/>
    <property type="match status" value="1"/>
</dbReference>
<feature type="region of interest" description="Disordered" evidence="1">
    <location>
        <begin position="1"/>
        <end position="20"/>
    </location>
</feature>
<sequence length="376" mass="42155">MEDIRTAASNHQSNPIKPPIQSQLSSLSIQDSDTLTVSTLPHDLINEILLRLPVKSLVKFKCVSRSWLSLISSHQFIRAHFKFNSSTDNQRVLILSCVGWDYCFKHCSLNSLLYAQVTDAIDVDYPPFDAPLNLVSVVGCSGGMICIAIRATNLFLWNPSTLKSKKLPDLGIRLKEDSYYIACGFGYDEINDDYKVVAVVVILDDHDEPSSTLVMVCSTESGSWRRIGDFQGGFPLEEYGKFVNGKLHWSLDKEDYRYIGSLDLATEIYGKVEKPNYDKDSYSDSGLESDHDSDSESTLDGEVLLFLGSKLVLYNPGDVSYGDISFRDQQITSYYAFVYTESLALPTVNNATERQQQQLMQVLLFEQLNSAFMAGL</sequence>
<evidence type="ECO:0000313" key="4">
    <source>
        <dbReference type="Proteomes" id="UP001630127"/>
    </source>
</evidence>
<gene>
    <name evidence="3" type="ORF">ACH5RR_031737</name>
</gene>
<dbReference type="InterPro" id="IPR050796">
    <property type="entry name" value="SCF_F-box_component"/>
</dbReference>
<dbReference type="InterPro" id="IPR017451">
    <property type="entry name" value="F-box-assoc_interact_dom"/>
</dbReference>
<dbReference type="SMART" id="SM00256">
    <property type="entry name" value="FBOX"/>
    <property type="match status" value="1"/>
</dbReference>
<dbReference type="Gene3D" id="1.20.1280.50">
    <property type="match status" value="1"/>
</dbReference>
<evidence type="ECO:0000259" key="2">
    <source>
        <dbReference type="PROSITE" id="PS50181"/>
    </source>
</evidence>
<keyword evidence="4" id="KW-1185">Reference proteome</keyword>
<dbReference type="InterPro" id="IPR036047">
    <property type="entry name" value="F-box-like_dom_sf"/>
</dbReference>
<dbReference type="InterPro" id="IPR013187">
    <property type="entry name" value="F-box-assoc_dom_typ3"/>
</dbReference>
<feature type="domain" description="F-box" evidence="2">
    <location>
        <begin position="34"/>
        <end position="80"/>
    </location>
</feature>
<dbReference type="CDD" id="cd22157">
    <property type="entry name" value="F-box_AtFBW1-like"/>
    <property type="match status" value="1"/>
</dbReference>
<dbReference type="AlphaFoldDB" id="A0ABD2YJI4"/>
<dbReference type="Proteomes" id="UP001630127">
    <property type="component" value="Unassembled WGS sequence"/>
</dbReference>
<dbReference type="PANTHER" id="PTHR31672:SF13">
    <property type="entry name" value="F-BOX PROTEIN CPR30-LIKE"/>
    <property type="match status" value="1"/>
</dbReference>